<proteinExistence type="predicted"/>
<reference evidence="1 2" key="1">
    <citation type="submission" date="2017-09" db="EMBL/GenBank/DDBJ databases">
        <title>Sphingomonas ginsenosidimutans KACC 14949, whole genome shotgun sequence.</title>
        <authorList>
            <person name="Feng G."/>
            <person name="Zhu H."/>
        </authorList>
    </citation>
    <scope>NUCLEOTIDE SEQUENCE [LARGE SCALE GENOMIC DNA]</scope>
    <source>
        <strain evidence="1 2">KACC 14949</strain>
    </source>
</reference>
<organism evidence="1 2">
    <name type="scientific">Sphingomonas ginsenosidimutans</name>
    <dbReference type="NCBI Taxonomy" id="862134"/>
    <lineage>
        <taxon>Bacteria</taxon>
        <taxon>Pseudomonadati</taxon>
        <taxon>Pseudomonadota</taxon>
        <taxon>Alphaproteobacteria</taxon>
        <taxon>Sphingomonadales</taxon>
        <taxon>Sphingomonadaceae</taxon>
        <taxon>Sphingomonas</taxon>
    </lineage>
</organism>
<keyword evidence="2" id="KW-1185">Reference proteome</keyword>
<name>A0A2A4HWF0_9SPHN</name>
<protein>
    <submittedName>
        <fullName evidence="1">Uncharacterized protein</fullName>
    </submittedName>
</protein>
<sequence>MPADPADIAAASRDAVVASWEGAAVAARYPNARDGLVAPARGFCDAAADAQAIVNARGALIGVERRRFAVEAMGIIWPDLSAGVPSLRIVDGEQAVDSVHLAARIEIDLDAEATSFETFG</sequence>
<comment type="caution">
    <text evidence="1">The sequence shown here is derived from an EMBL/GenBank/DDBJ whole genome shotgun (WGS) entry which is preliminary data.</text>
</comment>
<gene>
    <name evidence="1" type="ORF">COA17_11040</name>
</gene>
<evidence type="ECO:0000313" key="1">
    <source>
        <dbReference type="EMBL" id="PCG08684.1"/>
    </source>
</evidence>
<dbReference type="Proteomes" id="UP000218784">
    <property type="component" value="Unassembled WGS sequence"/>
</dbReference>
<dbReference type="AlphaFoldDB" id="A0A2A4HWF0"/>
<dbReference type="EMBL" id="NWVD01000004">
    <property type="protein sequence ID" value="PCG08684.1"/>
    <property type="molecule type" value="Genomic_DNA"/>
</dbReference>
<evidence type="ECO:0000313" key="2">
    <source>
        <dbReference type="Proteomes" id="UP000218784"/>
    </source>
</evidence>
<dbReference type="RefSeq" id="WP_096612418.1">
    <property type="nucleotide sequence ID" value="NZ_NWVD01000004.1"/>
</dbReference>
<accession>A0A2A4HWF0</accession>